<proteinExistence type="predicted"/>
<evidence type="ECO:0000313" key="3">
    <source>
        <dbReference type="Proteomes" id="UP000499080"/>
    </source>
</evidence>
<dbReference type="AlphaFoldDB" id="A0A4Y2KJG2"/>
<accession>A0A4Y2KJG2</accession>
<feature type="non-terminal residue" evidence="2">
    <location>
        <position position="135"/>
    </location>
</feature>
<evidence type="ECO:0000256" key="1">
    <source>
        <dbReference type="SAM" id="Phobius"/>
    </source>
</evidence>
<sequence>MVFPKTLCDDISSSDYGATDKASFSLFFFFLCLATAKTGLAFILLVVAVAFSWPCQSVPSGIENDIDPKENSKNDPKNSRRTAFLGTIPDAADNESLLSDCQTIIRPSRLKEAGFNTRSGSAVILDFVLCKEFSR</sequence>
<keyword evidence="3" id="KW-1185">Reference proteome</keyword>
<evidence type="ECO:0000313" key="2">
    <source>
        <dbReference type="EMBL" id="GBN02465.1"/>
    </source>
</evidence>
<keyword evidence="1" id="KW-1133">Transmembrane helix</keyword>
<protein>
    <submittedName>
        <fullName evidence="2">Uncharacterized protein</fullName>
    </submittedName>
</protein>
<gene>
    <name evidence="2" type="ORF">AVEN_199691_1</name>
</gene>
<keyword evidence="1" id="KW-0812">Transmembrane</keyword>
<dbReference type="Proteomes" id="UP000499080">
    <property type="component" value="Unassembled WGS sequence"/>
</dbReference>
<comment type="caution">
    <text evidence="2">The sequence shown here is derived from an EMBL/GenBank/DDBJ whole genome shotgun (WGS) entry which is preliminary data.</text>
</comment>
<organism evidence="2 3">
    <name type="scientific">Araneus ventricosus</name>
    <name type="common">Orbweaver spider</name>
    <name type="synonym">Epeira ventricosa</name>
    <dbReference type="NCBI Taxonomy" id="182803"/>
    <lineage>
        <taxon>Eukaryota</taxon>
        <taxon>Metazoa</taxon>
        <taxon>Ecdysozoa</taxon>
        <taxon>Arthropoda</taxon>
        <taxon>Chelicerata</taxon>
        <taxon>Arachnida</taxon>
        <taxon>Araneae</taxon>
        <taxon>Araneomorphae</taxon>
        <taxon>Entelegynae</taxon>
        <taxon>Araneoidea</taxon>
        <taxon>Araneidae</taxon>
        <taxon>Araneus</taxon>
    </lineage>
</organism>
<keyword evidence="1" id="KW-0472">Membrane</keyword>
<reference evidence="2 3" key="1">
    <citation type="journal article" date="2019" name="Sci. Rep.">
        <title>Orb-weaving spider Araneus ventricosus genome elucidates the spidroin gene catalogue.</title>
        <authorList>
            <person name="Kono N."/>
            <person name="Nakamura H."/>
            <person name="Ohtoshi R."/>
            <person name="Moran D.A.P."/>
            <person name="Shinohara A."/>
            <person name="Yoshida Y."/>
            <person name="Fujiwara M."/>
            <person name="Mori M."/>
            <person name="Tomita M."/>
            <person name="Arakawa K."/>
        </authorList>
    </citation>
    <scope>NUCLEOTIDE SEQUENCE [LARGE SCALE GENOMIC DNA]</scope>
</reference>
<name>A0A4Y2KJG2_ARAVE</name>
<feature type="transmembrane region" description="Helical" evidence="1">
    <location>
        <begin position="26"/>
        <end position="53"/>
    </location>
</feature>
<dbReference type="EMBL" id="BGPR01004704">
    <property type="protein sequence ID" value="GBN02465.1"/>
    <property type="molecule type" value="Genomic_DNA"/>
</dbReference>